<evidence type="ECO:0000256" key="1">
    <source>
        <dbReference type="SAM" id="MobiDB-lite"/>
    </source>
</evidence>
<keyword evidence="2" id="KW-1133">Transmembrane helix</keyword>
<feature type="transmembrane region" description="Helical" evidence="2">
    <location>
        <begin position="245"/>
        <end position="266"/>
    </location>
</feature>
<dbReference type="InterPro" id="IPR007110">
    <property type="entry name" value="Ig-like_dom"/>
</dbReference>
<dbReference type="InterPro" id="IPR013783">
    <property type="entry name" value="Ig-like_fold"/>
</dbReference>
<dbReference type="PROSITE" id="PS50835">
    <property type="entry name" value="IG_LIKE"/>
    <property type="match status" value="1"/>
</dbReference>
<keyword evidence="3" id="KW-0732">Signal</keyword>
<feature type="region of interest" description="Disordered" evidence="1">
    <location>
        <begin position="291"/>
        <end position="321"/>
    </location>
</feature>
<dbReference type="InterPro" id="IPR003598">
    <property type="entry name" value="Ig_sub2"/>
</dbReference>
<dbReference type="SUPFAM" id="SSF57997">
    <property type="entry name" value="Tropomyosin"/>
    <property type="match status" value="1"/>
</dbReference>
<proteinExistence type="predicted"/>
<feature type="compositionally biased region" description="Basic and acidic residues" evidence="1">
    <location>
        <begin position="342"/>
        <end position="511"/>
    </location>
</feature>
<dbReference type="Gene3D" id="2.60.40.10">
    <property type="entry name" value="Immunoglobulins"/>
    <property type="match status" value="2"/>
</dbReference>
<keyword evidence="6" id="KW-1185">Reference proteome</keyword>
<reference evidence="5" key="2">
    <citation type="submission" date="2025-08" db="UniProtKB">
        <authorList>
            <consortium name="Ensembl"/>
        </authorList>
    </citation>
    <scope>IDENTIFICATION</scope>
</reference>
<dbReference type="Ensembl" id="ENSMZET00005030502.1">
    <property type="protein sequence ID" value="ENSMZEP00005029568.1"/>
    <property type="gene ID" value="ENSMZEG00005022051.1"/>
</dbReference>
<dbReference type="SMART" id="SM00409">
    <property type="entry name" value="IG"/>
    <property type="match status" value="2"/>
</dbReference>
<evidence type="ECO:0000256" key="2">
    <source>
        <dbReference type="SAM" id="Phobius"/>
    </source>
</evidence>
<keyword evidence="2" id="KW-0812">Transmembrane</keyword>
<accession>A0A3P9D4S5</accession>
<evidence type="ECO:0000256" key="3">
    <source>
        <dbReference type="SAM" id="SignalP"/>
    </source>
</evidence>
<dbReference type="SUPFAM" id="SSF48726">
    <property type="entry name" value="Immunoglobulin"/>
    <property type="match status" value="2"/>
</dbReference>
<protein>
    <submittedName>
        <fullName evidence="5">Cell surface A33 antigen</fullName>
    </submittedName>
</protein>
<feature type="signal peptide" evidence="3">
    <location>
        <begin position="1"/>
        <end position="22"/>
    </location>
</feature>
<reference evidence="5" key="3">
    <citation type="submission" date="2025-09" db="UniProtKB">
        <authorList>
            <consortium name="Ensembl"/>
        </authorList>
    </citation>
    <scope>IDENTIFICATION</scope>
</reference>
<keyword evidence="2" id="KW-0472">Membrane</keyword>
<dbReference type="STRING" id="106582.ENSMZEP00005029568"/>
<dbReference type="RefSeq" id="XP_014265684.2">
    <property type="nucleotide sequence ID" value="XM_014410198.2"/>
</dbReference>
<evidence type="ECO:0000313" key="5">
    <source>
        <dbReference type="Ensembl" id="ENSMZEP00005029568.1"/>
    </source>
</evidence>
<dbReference type="InterPro" id="IPR003599">
    <property type="entry name" value="Ig_sub"/>
</dbReference>
<dbReference type="Pfam" id="PF13927">
    <property type="entry name" value="Ig_3"/>
    <property type="match status" value="1"/>
</dbReference>
<dbReference type="CDD" id="cd12087">
    <property type="entry name" value="TM_EGFR-like"/>
    <property type="match status" value="1"/>
</dbReference>
<dbReference type="GeneTree" id="ENSGT00940000160248"/>
<dbReference type="InterPro" id="IPR013106">
    <property type="entry name" value="Ig_V-set"/>
</dbReference>
<name>A0A3P9D4S5_9CICH</name>
<feature type="region of interest" description="Disordered" evidence="1">
    <location>
        <begin position="333"/>
        <end position="511"/>
    </location>
</feature>
<dbReference type="PANTHER" id="PTHR44969">
    <property type="entry name" value="CELL SURFACE A33 ANTIGEN"/>
    <property type="match status" value="1"/>
</dbReference>
<reference evidence="5 6" key="1">
    <citation type="journal article" date="2014" name="Nature">
        <title>The genomic substrate for adaptive radiation in African cichlid fish.</title>
        <authorList>
            <person name="Brawand D."/>
            <person name="Wagner C.E."/>
            <person name="Li Y.I."/>
            <person name="Malinsky M."/>
            <person name="Keller I."/>
            <person name="Fan S."/>
            <person name="Simakov O."/>
            <person name="Ng A.Y."/>
            <person name="Lim Z.W."/>
            <person name="Bezault E."/>
            <person name="Turner-Maier J."/>
            <person name="Johnson J."/>
            <person name="Alcazar R."/>
            <person name="Noh H.J."/>
            <person name="Russell P."/>
            <person name="Aken B."/>
            <person name="Alfoldi J."/>
            <person name="Amemiya C."/>
            <person name="Azzouzi N."/>
            <person name="Baroiller J.F."/>
            <person name="Barloy-Hubler F."/>
            <person name="Berlin A."/>
            <person name="Bloomquist R."/>
            <person name="Carleton K.L."/>
            <person name="Conte M.A."/>
            <person name="D'Cotta H."/>
            <person name="Eshel O."/>
            <person name="Gaffney L."/>
            <person name="Galibert F."/>
            <person name="Gante H.F."/>
            <person name="Gnerre S."/>
            <person name="Greuter L."/>
            <person name="Guyon R."/>
            <person name="Haddad N.S."/>
            <person name="Haerty W."/>
            <person name="Harris R.M."/>
            <person name="Hofmann H.A."/>
            <person name="Hourlier T."/>
            <person name="Hulata G."/>
            <person name="Jaffe D.B."/>
            <person name="Lara M."/>
            <person name="Lee A.P."/>
            <person name="MacCallum I."/>
            <person name="Mwaiko S."/>
            <person name="Nikaido M."/>
            <person name="Nishihara H."/>
            <person name="Ozouf-Costaz C."/>
            <person name="Penman D.J."/>
            <person name="Przybylski D."/>
            <person name="Rakotomanga M."/>
            <person name="Renn S.C.P."/>
            <person name="Ribeiro F.J."/>
            <person name="Ron M."/>
            <person name="Salzburger W."/>
            <person name="Sanchez-Pulido L."/>
            <person name="Santos M.E."/>
            <person name="Searle S."/>
            <person name="Sharpe T."/>
            <person name="Swofford R."/>
            <person name="Tan F.J."/>
            <person name="Williams L."/>
            <person name="Young S."/>
            <person name="Yin S."/>
            <person name="Okada N."/>
            <person name="Kocher T.D."/>
            <person name="Miska E.A."/>
            <person name="Lander E.S."/>
            <person name="Venkatesh B."/>
            <person name="Fernald R.D."/>
            <person name="Meyer A."/>
            <person name="Ponting C.P."/>
            <person name="Streelman J.T."/>
            <person name="Lindblad-Toh K."/>
            <person name="Seehausen O."/>
            <person name="Di Palma F."/>
        </authorList>
    </citation>
    <scope>NUCLEOTIDE SEQUENCE</scope>
</reference>
<feature type="chain" id="PRO_5018053762" evidence="3">
    <location>
        <begin position="23"/>
        <end position="511"/>
    </location>
</feature>
<dbReference type="AlphaFoldDB" id="A0A3P9D4S5"/>
<dbReference type="Pfam" id="PF07686">
    <property type="entry name" value="V-set"/>
    <property type="match status" value="1"/>
</dbReference>
<feature type="domain" description="Ig-like" evidence="4">
    <location>
        <begin position="147"/>
        <end position="233"/>
    </location>
</feature>
<dbReference type="SMART" id="SM00408">
    <property type="entry name" value="IGc2"/>
    <property type="match status" value="1"/>
</dbReference>
<sequence length="511" mass="58397">MDRQLVWGKLFLILTVLSCCKSLQVSIPKKEYEAEKGGSIDLTCSWVPANPSLTDYVLTWEVYPEITGDPMKRVATAWYGKPVEISPAYEGRASLDVDPNTRVSTLHLTQLTMQENRHFQCSVLIYGDDDGTTGTTTSLVVLVPPSPPICKLQGSAEYFQNVTLTCLSEEASPAPTYDWKSFSVDNSPRQFPPKATQKDGVLSLFNITRETSGYYICTSQNQIGSASCNFTLAVMPASMKIGSTAAIIGGVLAGLLVVGILIFCLCRRRSKKNKYPEGSPEEMRYYDQDAAEGEEPYSDNKSNSEKKQASQNEDNDVAPQNISRVEEVVQKFADDQYSYNSSKERYEGKGSDIDSHRYQDDQRDHYGGNRDRLDDQRERYGGSRDRLEDQRNRYGGSRDRLDEQHDRYGGSRDRLDDHRERYGGSRDRLDDQRERYGGSRDRLDDQRERYGGSRDRLDDQRERYGGSRDRLDDRRDNYRGSRDRLDDYSRHDRGDRYGGSRDRLDYSDRNQ</sequence>
<dbReference type="PANTHER" id="PTHR44969:SF1">
    <property type="entry name" value="CELL SURFACE A33 ANTIGEN"/>
    <property type="match status" value="1"/>
</dbReference>
<dbReference type="GO" id="GO:0005886">
    <property type="term" value="C:plasma membrane"/>
    <property type="evidence" value="ECO:0007669"/>
    <property type="project" value="InterPro"/>
</dbReference>
<organism evidence="5 6">
    <name type="scientific">Maylandia zebra</name>
    <name type="common">zebra mbuna</name>
    <dbReference type="NCBI Taxonomy" id="106582"/>
    <lineage>
        <taxon>Eukaryota</taxon>
        <taxon>Metazoa</taxon>
        <taxon>Chordata</taxon>
        <taxon>Craniata</taxon>
        <taxon>Vertebrata</taxon>
        <taxon>Euteleostomi</taxon>
        <taxon>Actinopterygii</taxon>
        <taxon>Neopterygii</taxon>
        <taxon>Teleostei</taxon>
        <taxon>Neoteleostei</taxon>
        <taxon>Acanthomorphata</taxon>
        <taxon>Ovalentaria</taxon>
        <taxon>Cichlomorphae</taxon>
        <taxon>Cichliformes</taxon>
        <taxon>Cichlidae</taxon>
        <taxon>African cichlids</taxon>
        <taxon>Pseudocrenilabrinae</taxon>
        <taxon>Haplochromini</taxon>
        <taxon>Maylandia</taxon>
        <taxon>Maylandia zebra complex</taxon>
    </lineage>
</organism>
<dbReference type="Proteomes" id="UP000265160">
    <property type="component" value="LG16"/>
</dbReference>
<dbReference type="KEGG" id="mze:101470409"/>
<dbReference type="InterPro" id="IPR036179">
    <property type="entry name" value="Ig-like_dom_sf"/>
</dbReference>
<evidence type="ECO:0000259" key="4">
    <source>
        <dbReference type="PROSITE" id="PS50835"/>
    </source>
</evidence>
<dbReference type="InterPro" id="IPR042474">
    <property type="entry name" value="A33"/>
</dbReference>
<evidence type="ECO:0000313" key="6">
    <source>
        <dbReference type="Proteomes" id="UP000265160"/>
    </source>
</evidence>